<evidence type="ECO:0000313" key="1">
    <source>
        <dbReference type="EMBL" id="KAG4305985.1"/>
    </source>
</evidence>
<proteinExistence type="predicted"/>
<comment type="caution">
    <text evidence="1">The sequence shown here is derived from an EMBL/GenBank/DDBJ whole genome shotgun (WGS) entry which is preliminary data.</text>
</comment>
<dbReference type="EMBL" id="JABTEG010000002">
    <property type="protein sequence ID" value="KAG4305985.1"/>
    <property type="molecule type" value="Genomic_DNA"/>
</dbReference>
<dbReference type="Proteomes" id="UP000768646">
    <property type="component" value="Unassembled WGS sequence"/>
</dbReference>
<name>A0ACB7CF28_9ASCO</name>
<reference evidence="1 2" key="1">
    <citation type="journal article" date="2021" name="Commun. Biol.">
        <title>Genomic insights into the host specific adaptation of the Pneumocystis genus.</title>
        <authorList>
            <person name="Cisse O.H."/>
            <person name="Ma L."/>
            <person name="Dekker J.P."/>
            <person name="Khil P.P."/>
            <person name="Youn J.-H."/>
            <person name="Brenchley J.M."/>
            <person name="Blair R."/>
            <person name="Pahar B."/>
            <person name="Chabe M."/>
            <person name="Van Rompay K.K.A."/>
            <person name="Keesler R."/>
            <person name="Sukura A."/>
            <person name="Hirsch V."/>
            <person name="Kutty G."/>
            <person name="Liu Y."/>
            <person name="Peng L."/>
            <person name="Chen J."/>
            <person name="Song J."/>
            <person name="Weissenbacher-Lang C."/>
            <person name="Xu J."/>
            <person name="Upham N.S."/>
            <person name="Stajich J.E."/>
            <person name="Cuomo C.A."/>
            <person name="Cushion M.T."/>
            <person name="Kovacs J.A."/>
        </authorList>
    </citation>
    <scope>NUCLEOTIDE SEQUENCE [LARGE SCALE GENOMIC DNA]</scope>
    <source>
        <strain evidence="1 2">RABM</strain>
    </source>
</reference>
<sequence length="1112" mass="125783">MYSASFYAEPHDIKQSIKNPENCSFLKAAGSNLGVHEGSSSSDVAATTLLSTDDKENVPNEKMNEIPVKQPDCSSSENDPTYSLQQQWNNLHISKSSFPKRRKYKIARTCNLSYSEAADSPYYQNIQYNSSDKPFSLISNPTDDSEMKNPQFISTHQGGSKINPEKVPSVAFVHESSQGVYKNNAFFTMESHVLPTANTDFIAIDQGISSPKFLRLTTRNIPETKELAISTFLPISMVIQPFAQQRPEEHPIPLVDYGELGPPRCRRCKAYINPFVNFIQGGTKFVCNMCLFPNDVGAEWFSPLNGVGKRQDLSYRSELKYGTVEFSVPKEYETCPPEPIKIIFTIDVSETAIQKGVPKIAADAIRKALYESPDRPFPSGAKICIITFDRTLHFYNLTSSLKDAQMLVVSDIEDTFIPLQEGLFVDAYESRHIIETVLTYIPTLFDHTRVPEPALGALVQSSFIALEKTGGKLIIFLSALSTWGPGSLRFREDSKLYNTDNEKQLFTSQNVYWNNLAKKCLSAGIGVDLFLFPTLYMDISTIGVLASVTGGEIYYYQDFIEERDSPKVIEEFIRNVTREQAYHVQIKVRCSNGLSVEKYIGNYVQKKPSELELSVIDSEKAISVSFTHDSKLDQKSCVYFQCAVLYTTSTGRRRLRCYNTVASVSSNLSDIIKYVDIDACITVLVKDVALLKIVKSSLKQIRDELTEICIGILTCYRKSISSSVPTSQLVLPENLKLLPIYILCLLKLPALKSGNIQSDLRMQNAQYILTMGVRELVSFIYPRIIPLHNLSDHMGFPDEKGNLVLPKTIRASSLYLNEGGVYLMINGSNAILWFHNSVSSNLLKDLYGNDVSKLSDINIRSALLPELNSRFSIQVRNIFLYFNTFYPGRALVAYVSRQGLDESAHEFMAQLVEDKHSNSLSYTDFLCYIHREIQLELSGNLFSNHGKNDSNDIVLSIFLPFCVKRCRICMSFKDWIQQQGSTLPGKHKVSTANGIEWADCPPDSESLGRATWTFLHTMAANYPELATAEEQSEMRNFLTIFAKRYPCIYCAQDFREWMHQKENEMMVSGRKELSLWMCKAHNEVNRKLGKPIFDCIKWKERWLDGWNDGRCG</sequence>
<gene>
    <name evidence="1" type="ORF">PORY_000895</name>
</gene>
<protein>
    <submittedName>
        <fullName evidence="1">Uncharacterized protein</fullName>
    </submittedName>
</protein>
<organism evidence="1 2">
    <name type="scientific">Pneumocystis oryctolagi</name>
    <dbReference type="NCBI Taxonomy" id="42067"/>
    <lineage>
        <taxon>Eukaryota</taxon>
        <taxon>Fungi</taxon>
        <taxon>Dikarya</taxon>
        <taxon>Ascomycota</taxon>
        <taxon>Taphrinomycotina</taxon>
        <taxon>Pneumocystomycetes</taxon>
        <taxon>Pneumocystaceae</taxon>
        <taxon>Pneumocystis</taxon>
    </lineage>
</organism>
<accession>A0ACB7CF28</accession>
<keyword evidence="2" id="KW-1185">Reference proteome</keyword>
<evidence type="ECO:0000313" key="2">
    <source>
        <dbReference type="Proteomes" id="UP000768646"/>
    </source>
</evidence>